<keyword evidence="7" id="KW-1185">Reference proteome</keyword>
<dbReference type="PROSITE" id="PS00211">
    <property type="entry name" value="ABC_TRANSPORTER_1"/>
    <property type="match status" value="1"/>
</dbReference>
<evidence type="ECO:0000256" key="3">
    <source>
        <dbReference type="ARBA" id="ARBA00022840"/>
    </source>
</evidence>
<feature type="domain" description="ABC transporter" evidence="5">
    <location>
        <begin position="21"/>
        <end position="271"/>
    </location>
</feature>
<sequence>MSRQAPAMATSGLAGDAAPLLRLEGLSKTFRIGRWPRVRLVKALVDVDLDVGHREILGLVGESGSGKSTLARIVARLEAPSAGRVILDGQPVPARLSRHALLAYRKKVQMVFQDPFASLNPLRTVGETLARPFVVHGLARRGEVRRQVGRLLEQCGLTPAERFVDRYPHELSGGQRQRVGIARALAVEPRLLLADEPTSMLDVSVRLDIMNLLWDLKESRDLSLLFITHDLAAAHYLCDRVAVLYAGHVVEVGPSEEVIGAPRHPYTQLLRKAAPKPELGLRPERLEAPGEVPDLAAPPPGCPFEPRCPLARPECRQGLPRMVTVGPGHLARCVLLDPGQEGRASRGGGPSYEGSASTRAPSPASRTKS</sequence>
<keyword evidence="1" id="KW-0813">Transport</keyword>
<dbReference type="Pfam" id="PF00005">
    <property type="entry name" value="ABC_tran"/>
    <property type="match status" value="1"/>
</dbReference>
<dbReference type="Proteomes" id="UP001332192">
    <property type="component" value="Chromosome"/>
</dbReference>
<evidence type="ECO:0000256" key="4">
    <source>
        <dbReference type="SAM" id="MobiDB-lite"/>
    </source>
</evidence>
<dbReference type="InterPro" id="IPR013563">
    <property type="entry name" value="Oligopep_ABC_C"/>
</dbReference>
<accession>A0ABZ1C1H2</accession>
<name>A0ABZ1C1H2_9FIRM</name>
<dbReference type="GO" id="GO:0005524">
    <property type="term" value="F:ATP binding"/>
    <property type="evidence" value="ECO:0007669"/>
    <property type="project" value="UniProtKB-KW"/>
</dbReference>
<protein>
    <submittedName>
        <fullName evidence="6">ABC transporter ATP-binding protein</fullName>
    </submittedName>
</protein>
<keyword evidence="3 6" id="KW-0067">ATP-binding</keyword>
<dbReference type="NCBIfam" id="TIGR01727">
    <property type="entry name" value="oligo_HPY"/>
    <property type="match status" value="1"/>
</dbReference>
<dbReference type="PANTHER" id="PTHR43776:SF8">
    <property type="entry name" value="ABC TRANSPORTER, ATP-BINDING PROTEIN"/>
    <property type="match status" value="1"/>
</dbReference>
<organism evidence="6 7">
    <name type="scientific">Carboxydichorda subterranea</name>
    <dbReference type="NCBI Taxonomy" id="3109565"/>
    <lineage>
        <taxon>Bacteria</taxon>
        <taxon>Bacillati</taxon>
        <taxon>Bacillota</taxon>
        <taxon>Limnochordia</taxon>
        <taxon>Limnochordales</taxon>
        <taxon>Geochordaceae</taxon>
        <taxon>Carboxydichorda</taxon>
    </lineage>
</organism>
<dbReference type="Gene3D" id="3.40.50.300">
    <property type="entry name" value="P-loop containing nucleotide triphosphate hydrolases"/>
    <property type="match status" value="1"/>
</dbReference>
<dbReference type="EMBL" id="CP141615">
    <property type="protein sequence ID" value="WRP18148.1"/>
    <property type="molecule type" value="Genomic_DNA"/>
</dbReference>
<feature type="compositionally biased region" description="Low complexity" evidence="4">
    <location>
        <begin position="355"/>
        <end position="369"/>
    </location>
</feature>
<feature type="region of interest" description="Disordered" evidence="4">
    <location>
        <begin position="336"/>
        <end position="369"/>
    </location>
</feature>
<reference evidence="6 7" key="1">
    <citation type="journal article" date="2024" name="Front. Microbiol.">
        <title>Novel thermophilic genera Geochorda gen. nov. and Carboxydochorda gen. nov. from the deep terrestrial subsurface reveal the ecophysiological diversity in the class Limnochordia.</title>
        <authorList>
            <person name="Karnachuk O.V."/>
            <person name="Lukina A.P."/>
            <person name="Avakyan M.R."/>
            <person name="Kadnikov V.V."/>
            <person name="Begmatov S."/>
            <person name="Beletsky A.V."/>
            <person name="Vlasova K.G."/>
            <person name="Novikov A.A."/>
            <person name="Shcherbakova V.A."/>
            <person name="Mardanov A.V."/>
            <person name="Ravin N.V."/>
        </authorList>
    </citation>
    <scope>NUCLEOTIDE SEQUENCE [LARGE SCALE GENOMIC DNA]</scope>
    <source>
        <strain evidence="6 7">L945</strain>
    </source>
</reference>
<dbReference type="InterPro" id="IPR050319">
    <property type="entry name" value="ABC_transp_ATP-bind"/>
</dbReference>
<proteinExistence type="predicted"/>
<keyword evidence="2" id="KW-0547">Nucleotide-binding</keyword>
<dbReference type="RefSeq" id="WP_324717419.1">
    <property type="nucleotide sequence ID" value="NZ_CP141615.1"/>
</dbReference>
<dbReference type="InterPro" id="IPR017871">
    <property type="entry name" value="ABC_transporter-like_CS"/>
</dbReference>
<dbReference type="InterPro" id="IPR003439">
    <property type="entry name" value="ABC_transporter-like_ATP-bd"/>
</dbReference>
<dbReference type="InterPro" id="IPR003593">
    <property type="entry name" value="AAA+_ATPase"/>
</dbReference>
<dbReference type="PROSITE" id="PS50893">
    <property type="entry name" value="ABC_TRANSPORTER_2"/>
    <property type="match status" value="1"/>
</dbReference>
<dbReference type="InterPro" id="IPR027417">
    <property type="entry name" value="P-loop_NTPase"/>
</dbReference>
<evidence type="ECO:0000256" key="2">
    <source>
        <dbReference type="ARBA" id="ARBA00022741"/>
    </source>
</evidence>
<dbReference type="PANTHER" id="PTHR43776">
    <property type="entry name" value="TRANSPORT ATP-BINDING PROTEIN"/>
    <property type="match status" value="1"/>
</dbReference>
<dbReference type="SMART" id="SM00382">
    <property type="entry name" value="AAA"/>
    <property type="match status" value="1"/>
</dbReference>
<dbReference type="SUPFAM" id="SSF52540">
    <property type="entry name" value="P-loop containing nucleoside triphosphate hydrolases"/>
    <property type="match status" value="1"/>
</dbReference>
<evidence type="ECO:0000313" key="6">
    <source>
        <dbReference type="EMBL" id="WRP18148.1"/>
    </source>
</evidence>
<dbReference type="Pfam" id="PF08352">
    <property type="entry name" value="oligo_HPY"/>
    <property type="match status" value="1"/>
</dbReference>
<evidence type="ECO:0000256" key="1">
    <source>
        <dbReference type="ARBA" id="ARBA00022448"/>
    </source>
</evidence>
<gene>
    <name evidence="6" type="ORF">U7230_03845</name>
</gene>
<evidence type="ECO:0000259" key="5">
    <source>
        <dbReference type="PROSITE" id="PS50893"/>
    </source>
</evidence>
<dbReference type="CDD" id="cd03257">
    <property type="entry name" value="ABC_NikE_OppD_transporters"/>
    <property type="match status" value="1"/>
</dbReference>
<evidence type="ECO:0000313" key="7">
    <source>
        <dbReference type="Proteomes" id="UP001332192"/>
    </source>
</evidence>